<evidence type="ECO:0000256" key="1">
    <source>
        <dbReference type="SAM" id="MobiDB-lite"/>
    </source>
</evidence>
<proteinExistence type="predicted"/>
<feature type="region of interest" description="Disordered" evidence="1">
    <location>
        <begin position="303"/>
        <end position="327"/>
    </location>
</feature>
<dbReference type="PANTHER" id="PTHR31571:SF5">
    <property type="entry name" value="ALTERED INHERITANCE OF MITOCHONDRIA PROTEIN 6"/>
    <property type="match status" value="1"/>
</dbReference>
<dbReference type="PANTHER" id="PTHR31571">
    <property type="entry name" value="ALTERED INHERITANCE OF MITOCHONDRIA PROTEIN 6"/>
    <property type="match status" value="1"/>
</dbReference>
<accession>A0A9W5YH66</accession>
<sequence>MQHVGSAIWDRQMAATTHVNAGDTSSTQPLLDADEYDAYSWVLLEDHPLRSHPTECCPGVLWVLRKCCAAVTKRWSDRALTLICLFLMFLVAIQFLSLLPYGVSYLFLHEQYQAQSGFVHWPAEFEDQSAACISYNPRSHANAIQYSLAAGCAGVKADIWLQGDDILVGPSMPSLRNESTLRKVYLEPLLDQLDAMRLAEGHPDVDYMPVATNLFGQHSTQFKLYLEIRSSVGKVWPRLSSELALLSERGYLTHRNGTQVIPGPITVVLTGRGQVNLDDLSVDRGNVGNSIFLDDPLVMGAEESAAVQTSTEDEREGSEQDSQGTFSGFDGPPFLTKALHMYSVSINFTETIGSPHRGRFSRQQIERIQSQVRTAHQRGLLARYEGIPCYSEGMRRTIWRILVHEGADLIEVDWTGCASRGWRRFFTIGSRGTVPAASHPLHPPRTGWGE</sequence>
<dbReference type="AlphaFoldDB" id="A0A9W5YH66"/>
<keyword evidence="2" id="KW-0812">Transmembrane</keyword>
<organism evidence="3 4">
    <name type="scientific">Aspergillus brasiliensis</name>
    <dbReference type="NCBI Taxonomy" id="319629"/>
    <lineage>
        <taxon>Eukaryota</taxon>
        <taxon>Fungi</taxon>
        <taxon>Dikarya</taxon>
        <taxon>Ascomycota</taxon>
        <taxon>Pezizomycotina</taxon>
        <taxon>Eurotiomycetes</taxon>
        <taxon>Eurotiomycetidae</taxon>
        <taxon>Eurotiales</taxon>
        <taxon>Aspergillaceae</taxon>
        <taxon>Aspergillus</taxon>
        <taxon>Aspergillus subgen. Circumdati</taxon>
    </lineage>
</organism>
<evidence type="ECO:0000313" key="4">
    <source>
        <dbReference type="Proteomes" id="UP001143548"/>
    </source>
</evidence>
<dbReference type="InterPro" id="IPR051236">
    <property type="entry name" value="HAT_RTT109-like"/>
</dbReference>
<keyword evidence="2" id="KW-0472">Membrane</keyword>
<evidence type="ECO:0000313" key="3">
    <source>
        <dbReference type="EMBL" id="GKZ17027.1"/>
    </source>
</evidence>
<feature type="transmembrane region" description="Helical" evidence="2">
    <location>
        <begin position="82"/>
        <end position="108"/>
    </location>
</feature>
<comment type="caution">
    <text evidence="3">The sequence shown here is derived from an EMBL/GenBank/DDBJ whole genome shotgun (WGS) entry which is preliminary data.</text>
</comment>
<name>A0A9W5YH66_9EURO</name>
<keyword evidence="2" id="KW-1133">Transmembrane helix</keyword>
<dbReference type="Proteomes" id="UP001143548">
    <property type="component" value="Unassembled WGS sequence"/>
</dbReference>
<reference evidence="3" key="1">
    <citation type="submission" date="2022-07" db="EMBL/GenBank/DDBJ databases">
        <title>Taxonomy of Aspergillus series Nigri: significant species reduction supported by multi-species coalescent approaches.</title>
        <authorList>
            <person name="Bian C."/>
            <person name="Kusuya Y."/>
            <person name="Sklenar F."/>
            <person name="D'hooge E."/>
            <person name="Yaguchi T."/>
            <person name="Takahashi H."/>
            <person name="Hubka V."/>
        </authorList>
    </citation>
    <scope>NUCLEOTIDE SEQUENCE</scope>
    <source>
        <strain evidence="3">CBS 733.88</strain>
    </source>
</reference>
<gene>
    <name evidence="3" type="ORF">AbraCBS73388_006015</name>
</gene>
<dbReference type="EMBL" id="BROQ01000003">
    <property type="protein sequence ID" value="GKZ17027.1"/>
    <property type="molecule type" value="Genomic_DNA"/>
</dbReference>
<protein>
    <submittedName>
        <fullName evidence="3">Altered inheritance of mitochondria protein 6</fullName>
    </submittedName>
</protein>
<evidence type="ECO:0000256" key="2">
    <source>
        <dbReference type="SAM" id="Phobius"/>
    </source>
</evidence>